<dbReference type="InterPro" id="IPR012337">
    <property type="entry name" value="RNaseH-like_sf"/>
</dbReference>
<dbReference type="Pfam" id="PF01541">
    <property type="entry name" value="GIY-YIG"/>
    <property type="match status" value="1"/>
</dbReference>
<dbReference type="Pfam" id="PF00929">
    <property type="entry name" value="RNase_T"/>
    <property type="match status" value="1"/>
</dbReference>
<dbReference type="GO" id="GO:0006289">
    <property type="term" value="P:nucleotide-excision repair"/>
    <property type="evidence" value="ECO:0007669"/>
    <property type="project" value="InterPro"/>
</dbReference>
<dbReference type="NCBIfam" id="NF005907">
    <property type="entry name" value="PRK07883.1-5"/>
    <property type="match status" value="1"/>
</dbReference>
<keyword evidence="1" id="KW-0540">Nuclease</keyword>
<dbReference type="GO" id="GO:0003887">
    <property type="term" value="F:DNA-directed DNA polymerase activity"/>
    <property type="evidence" value="ECO:0007669"/>
    <property type="project" value="InterPro"/>
</dbReference>
<dbReference type="Gene3D" id="3.40.1440.10">
    <property type="entry name" value="GIY-YIG endonuclease"/>
    <property type="match status" value="1"/>
</dbReference>
<dbReference type="Proteomes" id="UP000275951">
    <property type="component" value="Chromosome"/>
</dbReference>
<protein>
    <submittedName>
        <fullName evidence="3">DEDD exnuclease domain-containing protein</fullName>
    </submittedName>
</protein>
<accession>A0A3S9QJ28</accession>
<reference evidence="3 4" key="1">
    <citation type="submission" date="2018-11" db="EMBL/GenBank/DDBJ databases">
        <title>Multidrug-resistant genes are associated with an 42-kb island TGI1 carrying a complex class 1 integron in a Trueperella pyogenes.</title>
        <authorList>
            <person name="Dong W."/>
        </authorList>
    </citation>
    <scope>NUCLEOTIDE SEQUENCE [LARGE SCALE GENOMIC DNA]</scope>
    <source>
        <strain evidence="3 4">TP4</strain>
    </source>
</reference>
<dbReference type="InterPro" id="IPR036397">
    <property type="entry name" value="RNaseH_sf"/>
</dbReference>
<dbReference type="OrthoDB" id="9803913at2"/>
<dbReference type="InterPro" id="IPR000305">
    <property type="entry name" value="GIY-YIG_endonuc"/>
</dbReference>
<dbReference type="PANTHER" id="PTHR30562">
    <property type="entry name" value="UVRC/OXIDOREDUCTASE"/>
    <property type="match status" value="1"/>
</dbReference>
<name>A0A3S9QJ28_9ACTO</name>
<dbReference type="GO" id="GO:0003677">
    <property type="term" value="F:DNA binding"/>
    <property type="evidence" value="ECO:0007669"/>
    <property type="project" value="InterPro"/>
</dbReference>
<dbReference type="PROSITE" id="PS50164">
    <property type="entry name" value="GIY_YIG"/>
    <property type="match status" value="1"/>
</dbReference>
<dbReference type="GO" id="GO:0006260">
    <property type="term" value="P:DNA replication"/>
    <property type="evidence" value="ECO:0007669"/>
    <property type="project" value="InterPro"/>
</dbReference>
<dbReference type="GO" id="GO:0004527">
    <property type="term" value="F:exonuclease activity"/>
    <property type="evidence" value="ECO:0007669"/>
    <property type="project" value="UniProtKB-KW"/>
</dbReference>
<gene>
    <name evidence="3" type="ORF">EBQ10_00760</name>
</gene>
<sequence>MTYTARPGQSLDLTPARAHREGAPISASVQLAFDELGPSLFDVTFVVVDLETTGGRPGLNAITEVGALKVRGGDVMGEFSALVNPGVAIPAHITMLTGITNSMVAHAPGIADVMPRFLEFVGDDPNTVFVAHNARFDLSHLKVACAELECPFPKHPVIDTVKLARKVFTRDETPNYKLATLARICGAEVQPTHRALDDARATVDLLHAILSRLGGIGVTHLEDLLSATDPVPATRRARAYLADGLPRGPGVYRFIGPGEEVLYVGTSVNVYKRVRQYFTAAEKRTRMAEMVDLAKRVDATATATKLEANVLELRLIDELDPPYNRRSRRTQQRPWLALTNEPFPRLKVARKISRSQMTSSLGPFTSSKQAVLAAELLQDATGLRDCTQRLSPQNMASACHLHELNICDAPCVTGLPQSQQLSAVRDALTGQIDSVAQWALARIRSLASEERFEQAGHIRDRLYALVSGAKNFEEFRSLVGNPRIVAAKNSGRTWEVVVVDYGYLRSSATTRPGEDPETLGHWLDVINDPLPEPELAAAHVSHDEVRILSQWLLDEDVRLIKVAAPELISRSLRGGYGIKLPASSRP</sequence>
<dbReference type="NCBIfam" id="NF005905">
    <property type="entry name" value="PRK07883.1-3"/>
    <property type="match status" value="1"/>
</dbReference>
<dbReference type="RefSeq" id="WP_053793832.1">
    <property type="nucleotide sequence ID" value="NZ_CP012649.1"/>
</dbReference>
<dbReference type="CDD" id="cd10434">
    <property type="entry name" value="GIY-YIG_UvrC_Cho"/>
    <property type="match status" value="1"/>
</dbReference>
<dbReference type="SUPFAM" id="SSF82771">
    <property type="entry name" value="GIY-YIG endonuclease"/>
    <property type="match status" value="1"/>
</dbReference>
<dbReference type="SUPFAM" id="SSF53098">
    <property type="entry name" value="Ribonuclease H-like"/>
    <property type="match status" value="1"/>
</dbReference>
<keyword evidence="1" id="KW-0269">Exonuclease</keyword>
<dbReference type="Gene3D" id="3.30.420.10">
    <property type="entry name" value="Ribonuclease H-like superfamily/Ribonuclease H"/>
    <property type="match status" value="1"/>
</dbReference>
<organism evidence="3 4">
    <name type="scientific">Trueperella pyogenes</name>
    <dbReference type="NCBI Taxonomy" id="1661"/>
    <lineage>
        <taxon>Bacteria</taxon>
        <taxon>Bacillati</taxon>
        <taxon>Actinomycetota</taxon>
        <taxon>Actinomycetes</taxon>
        <taxon>Actinomycetales</taxon>
        <taxon>Actinomycetaceae</taxon>
        <taxon>Trueperella</taxon>
    </lineage>
</organism>
<dbReference type="InterPro" id="IPR050066">
    <property type="entry name" value="UvrABC_protein_C"/>
</dbReference>
<dbReference type="InterPro" id="IPR035901">
    <property type="entry name" value="GIY-YIG_endonuc_sf"/>
</dbReference>
<dbReference type="NCBIfam" id="TIGR00573">
    <property type="entry name" value="dnaq"/>
    <property type="match status" value="1"/>
</dbReference>
<dbReference type="GeneID" id="97532174"/>
<dbReference type="EMBL" id="CP033905">
    <property type="protein sequence ID" value="AZR05971.1"/>
    <property type="molecule type" value="Genomic_DNA"/>
</dbReference>
<dbReference type="SMART" id="SM00479">
    <property type="entry name" value="EXOIII"/>
    <property type="match status" value="1"/>
</dbReference>
<feature type="domain" description="GIY-YIG" evidence="2">
    <location>
        <begin position="247"/>
        <end position="325"/>
    </location>
</feature>
<dbReference type="FunFam" id="3.30.420.10:FF:000045">
    <property type="entry name" value="3'-5' exonuclease DinG"/>
    <property type="match status" value="1"/>
</dbReference>
<evidence type="ECO:0000256" key="1">
    <source>
        <dbReference type="ARBA" id="ARBA00022839"/>
    </source>
</evidence>
<dbReference type="SMART" id="SM00465">
    <property type="entry name" value="GIYc"/>
    <property type="match status" value="1"/>
</dbReference>
<keyword evidence="1" id="KW-0378">Hydrolase</keyword>
<evidence type="ECO:0000313" key="4">
    <source>
        <dbReference type="Proteomes" id="UP000275951"/>
    </source>
</evidence>
<evidence type="ECO:0000259" key="2">
    <source>
        <dbReference type="PROSITE" id="PS50164"/>
    </source>
</evidence>
<dbReference type="CDD" id="cd06127">
    <property type="entry name" value="DEDDh"/>
    <property type="match status" value="1"/>
</dbReference>
<dbReference type="PANTHER" id="PTHR30562:SF1">
    <property type="entry name" value="UVRABC SYSTEM PROTEIN C"/>
    <property type="match status" value="1"/>
</dbReference>
<proteinExistence type="predicted"/>
<dbReference type="GO" id="GO:0009380">
    <property type="term" value="C:excinuclease repair complex"/>
    <property type="evidence" value="ECO:0007669"/>
    <property type="project" value="TreeGrafter"/>
</dbReference>
<dbReference type="AlphaFoldDB" id="A0A3S9QJ28"/>
<dbReference type="InterPro" id="IPR006054">
    <property type="entry name" value="DnaQ"/>
</dbReference>
<dbReference type="InterPro" id="IPR013520">
    <property type="entry name" value="Ribonucl_H"/>
</dbReference>
<evidence type="ECO:0000313" key="3">
    <source>
        <dbReference type="EMBL" id="AZR05971.1"/>
    </source>
</evidence>
<dbReference type="InterPro" id="IPR047296">
    <property type="entry name" value="GIY-YIG_UvrC_Cho"/>
</dbReference>